<organism evidence="3 4">
    <name type="scientific">Danaus chrysippus</name>
    <name type="common">African queen</name>
    <dbReference type="NCBI Taxonomy" id="151541"/>
    <lineage>
        <taxon>Eukaryota</taxon>
        <taxon>Metazoa</taxon>
        <taxon>Ecdysozoa</taxon>
        <taxon>Arthropoda</taxon>
        <taxon>Hexapoda</taxon>
        <taxon>Insecta</taxon>
        <taxon>Pterygota</taxon>
        <taxon>Neoptera</taxon>
        <taxon>Endopterygota</taxon>
        <taxon>Lepidoptera</taxon>
        <taxon>Glossata</taxon>
        <taxon>Ditrysia</taxon>
        <taxon>Papilionoidea</taxon>
        <taxon>Nymphalidae</taxon>
        <taxon>Danainae</taxon>
        <taxon>Danaini</taxon>
        <taxon>Danaina</taxon>
        <taxon>Danaus</taxon>
        <taxon>Anosia</taxon>
    </lineage>
</organism>
<evidence type="ECO:0000313" key="4">
    <source>
        <dbReference type="Proteomes" id="UP000789524"/>
    </source>
</evidence>
<sequence>MDRSTKKKCAWQDRKGSRSGHPRNERKRSTGFKGTNRHDMETDPTFASTSAPKISKKSPEFEVRIDQTFSYVILEFFLVFGALQELLKCKKCNSDVKFFKKSIRGLGFIICVQCSCPDPVEIDSCPLIKNAYKINRRFCFVMRMIGIGINGIRNFIALMDLTANFNNNTYYGIVKVLQIAVKSIYEAVVKKAGTEEKEKTLEAENRGDILTVSGDGSWSKRGFTSRMGIVSVIGKYTNKVLDVAVKSSFCKACASWKGEEGTREYEAWFETHESECNVNHEGSAGKMEVDGLIEIFKRSEELHNAKYGFYIGDGDTKTFKMLLEAKPYGDDLTVNKKECVLHVKKRVYKRGNEARKRLVQLKKAKKQIEDKAMESEPKKKGSRSSTPKNKKNQTKKTAVEPKRAQLALKLLTNLSEYYGLAVRRNSNSVENMRKAIWATFYHKSSTDENPQHEYCPPGEDSWCEWRKAEATGEEYTHPPALDEDVQQVLKPIYEDLTTDDLLERCTGANTQNNNESFNHCVWQLAPKHVFCGKQIVEIATQCAVCTFNEGYDPILKILETMACTIGPSAAHFAAKYKNAHITQANRRASLDSKEARTARRTEQSIEHDLFEEAEGILYGPGIADWP</sequence>
<dbReference type="InterPro" id="IPR049012">
    <property type="entry name" value="Mutator_transp_dom"/>
</dbReference>
<evidence type="ECO:0000259" key="2">
    <source>
        <dbReference type="Pfam" id="PF20700"/>
    </source>
</evidence>
<evidence type="ECO:0000313" key="3">
    <source>
        <dbReference type="EMBL" id="CAG9559741.1"/>
    </source>
</evidence>
<feature type="region of interest" description="Disordered" evidence="1">
    <location>
        <begin position="1"/>
        <end position="53"/>
    </location>
</feature>
<dbReference type="PANTHER" id="PTHR33309">
    <property type="entry name" value="KERATIN, ULTRA HIGH-SULFUR MATRIX PROTEIN-LIKE"/>
    <property type="match status" value="1"/>
</dbReference>
<dbReference type="Pfam" id="PF20700">
    <property type="entry name" value="Mutator"/>
    <property type="match status" value="1"/>
</dbReference>
<proteinExistence type="predicted"/>
<comment type="caution">
    <text evidence="3">The sequence shown here is derived from an EMBL/GenBank/DDBJ whole genome shotgun (WGS) entry which is preliminary data.</text>
</comment>
<accession>A0A8J2QE43</accession>
<evidence type="ECO:0000256" key="1">
    <source>
        <dbReference type="SAM" id="MobiDB-lite"/>
    </source>
</evidence>
<dbReference type="Proteomes" id="UP000789524">
    <property type="component" value="Unassembled WGS sequence"/>
</dbReference>
<dbReference type="PANTHER" id="PTHR33309:SF3">
    <property type="entry name" value="CCHC-TYPE DOMAIN-CONTAINING PROTEIN"/>
    <property type="match status" value="1"/>
</dbReference>
<name>A0A8J2QE43_9NEOP</name>
<feature type="compositionally biased region" description="Basic residues" evidence="1">
    <location>
        <begin position="17"/>
        <end position="30"/>
    </location>
</feature>
<dbReference type="AlphaFoldDB" id="A0A8J2QE43"/>
<dbReference type="OrthoDB" id="421276at2759"/>
<feature type="region of interest" description="Disordered" evidence="1">
    <location>
        <begin position="361"/>
        <end position="401"/>
    </location>
</feature>
<keyword evidence="4" id="KW-1185">Reference proteome</keyword>
<gene>
    <name evidence="3" type="ORF">DCHRY22_LOCUS1543</name>
</gene>
<feature type="compositionally biased region" description="Basic and acidic residues" evidence="1">
    <location>
        <begin position="366"/>
        <end position="379"/>
    </location>
</feature>
<reference evidence="3" key="1">
    <citation type="submission" date="2021-09" db="EMBL/GenBank/DDBJ databases">
        <authorList>
            <person name="Martin H S."/>
        </authorList>
    </citation>
    <scope>NUCLEOTIDE SEQUENCE</scope>
</reference>
<protein>
    <submittedName>
        <fullName evidence="3">(African queen) hypothetical protein</fullName>
    </submittedName>
</protein>
<feature type="compositionally biased region" description="Basic and acidic residues" evidence="1">
    <location>
        <begin position="1"/>
        <end position="16"/>
    </location>
</feature>
<feature type="domain" description="Mutator-like transposase" evidence="2">
    <location>
        <begin position="82"/>
        <end position="463"/>
    </location>
</feature>
<dbReference type="EMBL" id="CAKASE010000044">
    <property type="protein sequence ID" value="CAG9559741.1"/>
    <property type="molecule type" value="Genomic_DNA"/>
</dbReference>